<dbReference type="InterPro" id="IPR033126">
    <property type="entry name" value="Glyco_hydro_9_Asp/Glu_AS"/>
</dbReference>
<proteinExistence type="inferred from homology"/>
<dbReference type="OMA" id="NNQGWSQ"/>
<dbReference type="GO" id="GO:0008810">
    <property type="term" value="F:cellulase activity"/>
    <property type="evidence" value="ECO:0007669"/>
    <property type="project" value="UniProtKB-EC"/>
</dbReference>
<feature type="signal peptide" evidence="10">
    <location>
        <begin position="1"/>
        <end position="28"/>
    </location>
</feature>
<dbReference type="STRING" id="3988.B9RCH9"/>
<dbReference type="SUPFAM" id="SSF48208">
    <property type="entry name" value="Six-hairpin glycosidases"/>
    <property type="match status" value="1"/>
</dbReference>
<dbReference type="InParanoid" id="B9RCH9"/>
<feature type="active site" evidence="9">
    <location>
        <position position="476"/>
    </location>
</feature>
<evidence type="ECO:0000256" key="7">
    <source>
        <dbReference type="ARBA" id="ARBA00023326"/>
    </source>
</evidence>
<dbReference type="InterPro" id="IPR008928">
    <property type="entry name" value="6-hairpin_glycosidase_sf"/>
</dbReference>
<feature type="domain" description="Glycoside hydrolase family 9" evidence="11">
    <location>
        <begin position="41"/>
        <end position="487"/>
    </location>
</feature>
<dbReference type="InterPro" id="IPR012341">
    <property type="entry name" value="6hp_glycosidase-like_sf"/>
</dbReference>
<evidence type="ECO:0000256" key="5">
    <source>
        <dbReference type="ARBA" id="ARBA00023277"/>
    </source>
</evidence>
<evidence type="ECO:0000256" key="3">
    <source>
        <dbReference type="ARBA" id="ARBA00022801"/>
    </source>
</evidence>
<comment type="catalytic activity">
    <reaction evidence="1 10">
        <text>Endohydrolysis of (1-&gt;4)-beta-D-glucosidic linkages in cellulose, lichenin and cereal beta-D-glucans.</text>
        <dbReference type="EC" id="3.2.1.4"/>
    </reaction>
</comment>
<keyword evidence="10" id="KW-0732">Signal</keyword>
<comment type="similarity">
    <text evidence="2 8 10">Belongs to the glycosyl hydrolase 9 (cellulase E) family.</text>
</comment>
<dbReference type="Pfam" id="PF00759">
    <property type="entry name" value="Glyco_hydro_9"/>
    <property type="match status" value="1"/>
</dbReference>
<dbReference type="AlphaFoldDB" id="B9RCH9"/>
<dbReference type="Gene3D" id="1.50.10.10">
    <property type="match status" value="1"/>
</dbReference>
<dbReference type="SMR" id="B9RCH9"/>
<feature type="active site" evidence="8">
    <location>
        <position position="415"/>
    </location>
</feature>
<name>B9RCH9_RICCO</name>
<dbReference type="EMBL" id="EQ973774">
    <property type="protein sequence ID" value="EEF51250.1"/>
    <property type="molecule type" value="Genomic_DNA"/>
</dbReference>
<sequence>MRGMGQSTRVALLVLVFCCFLASQGGVALENEELCSLASGYGDALGKSITFYDGQRSGKLTPDQQAKWRADSALSDGKPDNVNLVGGYYDAGDNVKFGWPMAYTVTLLSLAATEYTKEISSVNQLGRLRRAIRWGTDYLMKCHTSSTTFYTQVGDGNADHQCWERPEDMDTPRTLYKITPNSPGTEAAAEAAAALAAASLVFKAVDSSYSAKLSSHARSLFEFADKYRGSFKDSCPFYCSYSGFQDELLWGATWLYKATGESKYLNFISNNQGWSQAVNEFSWDNKFAGVQTLIAKEFYAGKKNLGKFRTDAESFVCALMPGSSSVQIRTTPGGLLYTRDSSNLQYVTSASMLLFIYSKTLATYHINGVQCGSARFSAFQIRAFAKSQVDYILGKNPMKMSYMVGFGSKYPTQIHHRGASIPSVKVHPAKVGCNDGFSSYYHSDKPNPNIHVGAIVGGPDSNDQYKDLRSEYSRAEPTTYINAAFLGSVAALLPLNMEAAECSRLLQETNANKSVDYV</sequence>
<evidence type="ECO:0000256" key="1">
    <source>
        <dbReference type="ARBA" id="ARBA00000966"/>
    </source>
</evidence>
<organism evidence="12 13">
    <name type="scientific">Ricinus communis</name>
    <name type="common">Castor bean</name>
    <dbReference type="NCBI Taxonomy" id="3988"/>
    <lineage>
        <taxon>Eukaryota</taxon>
        <taxon>Viridiplantae</taxon>
        <taxon>Streptophyta</taxon>
        <taxon>Embryophyta</taxon>
        <taxon>Tracheophyta</taxon>
        <taxon>Spermatophyta</taxon>
        <taxon>Magnoliopsida</taxon>
        <taxon>eudicotyledons</taxon>
        <taxon>Gunneridae</taxon>
        <taxon>Pentapetalae</taxon>
        <taxon>rosids</taxon>
        <taxon>fabids</taxon>
        <taxon>Malpighiales</taxon>
        <taxon>Euphorbiaceae</taxon>
        <taxon>Acalyphoideae</taxon>
        <taxon>Acalypheae</taxon>
        <taxon>Ricinus</taxon>
    </lineage>
</organism>
<dbReference type="PANTHER" id="PTHR22298">
    <property type="entry name" value="ENDO-1,4-BETA-GLUCANASE"/>
    <property type="match status" value="1"/>
</dbReference>
<reference evidence="13" key="1">
    <citation type="journal article" date="2010" name="Nat. Biotechnol.">
        <title>Draft genome sequence of the oilseed species Ricinus communis.</title>
        <authorList>
            <person name="Chan A.P."/>
            <person name="Crabtree J."/>
            <person name="Zhao Q."/>
            <person name="Lorenzi H."/>
            <person name="Orvis J."/>
            <person name="Puiu D."/>
            <person name="Melake-Berhan A."/>
            <person name="Jones K.M."/>
            <person name="Redman J."/>
            <person name="Chen G."/>
            <person name="Cahoon E.B."/>
            <person name="Gedil M."/>
            <person name="Stanke M."/>
            <person name="Haas B.J."/>
            <person name="Wortman J.R."/>
            <person name="Fraser-Liggett C.M."/>
            <person name="Ravel J."/>
            <person name="Rabinowicz P.D."/>
        </authorList>
    </citation>
    <scope>NUCLEOTIDE SEQUENCE [LARGE SCALE GENOMIC DNA]</scope>
    <source>
        <strain evidence="13">cv. Hale</strain>
    </source>
</reference>
<dbReference type="GO" id="GO:0030245">
    <property type="term" value="P:cellulose catabolic process"/>
    <property type="evidence" value="ECO:0007669"/>
    <property type="project" value="UniProtKB-KW"/>
</dbReference>
<evidence type="ECO:0000259" key="11">
    <source>
        <dbReference type="Pfam" id="PF00759"/>
    </source>
</evidence>
<dbReference type="EC" id="3.2.1.4" evidence="10"/>
<keyword evidence="3 8" id="KW-0378">Hydrolase</keyword>
<dbReference type="InterPro" id="IPR018221">
    <property type="entry name" value="Glyco_hydro_9_His_AS"/>
</dbReference>
<evidence type="ECO:0000256" key="9">
    <source>
        <dbReference type="PROSITE-ProRule" id="PRU10060"/>
    </source>
</evidence>
<dbReference type="InterPro" id="IPR001701">
    <property type="entry name" value="Glyco_hydro_9"/>
</dbReference>
<protein>
    <recommendedName>
        <fullName evidence="10">Endoglucanase</fullName>
        <ecNumber evidence="10">3.2.1.4</ecNumber>
    </recommendedName>
</protein>
<evidence type="ECO:0000256" key="4">
    <source>
        <dbReference type="ARBA" id="ARBA00023001"/>
    </source>
</evidence>
<keyword evidence="7 8" id="KW-0624">Polysaccharide degradation</keyword>
<evidence type="ECO:0000313" key="13">
    <source>
        <dbReference type="Proteomes" id="UP000008311"/>
    </source>
</evidence>
<gene>
    <name evidence="12" type="ORF">RCOM_1689110</name>
</gene>
<keyword evidence="6 8" id="KW-0326">Glycosidase</keyword>
<evidence type="ECO:0000313" key="12">
    <source>
        <dbReference type="EMBL" id="EEF51250.1"/>
    </source>
</evidence>
<dbReference type="KEGG" id="rcu:8287438"/>
<dbReference type="PROSITE" id="PS00698">
    <property type="entry name" value="GH9_3"/>
    <property type="match status" value="1"/>
</dbReference>
<keyword evidence="5 8" id="KW-0119">Carbohydrate metabolism</keyword>
<dbReference type="FunFam" id="1.50.10.10:FF:000020">
    <property type="entry name" value="Endoglucanase"/>
    <property type="match status" value="1"/>
</dbReference>
<accession>B9RCH9</accession>
<dbReference type="Proteomes" id="UP000008311">
    <property type="component" value="Unassembled WGS sequence"/>
</dbReference>
<feature type="active site" evidence="9">
    <location>
        <position position="467"/>
    </location>
</feature>
<evidence type="ECO:0000256" key="8">
    <source>
        <dbReference type="PROSITE-ProRule" id="PRU10059"/>
    </source>
</evidence>
<evidence type="ECO:0000256" key="10">
    <source>
        <dbReference type="RuleBase" id="RU361166"/>
    </source>
</evidence>
<dbReference type="FunCoup" id="B9RCH9">
    <property type="interactions" value="1"/>
</dbReference>
<keyword evidence="13" id="KW-1185">Reference proteome</keyword>
<dbReference type="PROSITE" id="PS00592">
    <property type="entry name" value="GH9_2"/>
    <property type="match status" value="1"/>
</dbReference>
<keyword evidence="4 10" id="KW-0136">Cellulose degradation</keyword>
<dbReference type="OrthoDB" id="10257085at2759"/>
<dbReference type="eggNOG" id="ENOG502QRF6">
    <property type="taxonomic scope" value="Eukaryota"/>
</dbReference>
<feature type="chain" id="PRO_5005124552" description="Endoglucanase" evidence="10">
    <location>
        <begin position="29"/>
        <end position="518"/>
    </location>
</feature>
<evidence type="ECO:0000256" key="6">
    <source>
        <dbReference type="ARBA" id="ARBA00023295"/>
    </source>
</evidence>
<evidence type="ECO:0000256" key="2">
    <source>
        <dbReference type="ARBA" id="ARBA00007072"/>
    </source>
</evidence>